<dbReference type="OrthoDB" id="965844at2"/>
<keyword evidence="1" id="KW-0805">Transcription regulation</keyword>
<sequence length="220" mass="25234">MQNDKKRILLGDNQDLTKLGILHALVGMKWVDEIVEIVSKKELTTHLLQRHDAIVILDYTLFDFSDASELINLSDRFRNAHWIMLSEDLSSDFLKRVVYSSENFSVIFKDCSYNELVLTLEQASRGERFICSKAFNILTSKSTPEPAGEEHKLTATEREVLQMIASGKTTKEIAAERNLSFHTINAHRKNIFRKLEVNNIHEATKYAIRAGIIDVADYYI</sequence>
<dbReference type="InterPro" id="IPR011006">
    <property type="entry name" value="CheY-like_superfamily"/>
</dbReference>
<evidence type="ECO:0000313" key="6">
    <source>
        <dbReference type="Proteomes" id="UP000076586"/>
    </source>
</evidence>
<dbReference type="PANTHER" id="PTHR44688:SF16">
    <property type="entry name" value="DNA-BINDING TRANSCRIPTIONAL ACTIVATOR DEVR_DOSR"/>
    <property type="match status" value="1"/>
</dbReference>
<evidence type="ECO:0000256" key="1">
    <source>
        <dbReference type="ARBA" id="ARBA00023015"/>
    </source>
</evidence>
<dbReference type="Pfam" id="PF00196">
    <property type="entry name" value="GerE"/>
    <property type="match status" value="1"/>
</dbReference>
<reference evidence="6" key="2">
    <citation type="journal article" date="2017" name="Genome Announc.">
        <title>Draft genome sequence of Paludibacter jiangxiensis NM7(T), a propionate-producing fermentative bacterium.</title>
        <authorList>
            <person name="Qiu Y.-L."/>
            <person name="Tourlousse D.M."/>
            <person name="Matsuura N."/>
            <person name="Ohashi A."/>
            <person name="Sekiguchi Y."/>
        </authorList>
    </citation>
    <scope>NUCLEOTIDE SEQUENCE [LARGE SCALE GENOMIC DNA]</scope>
    <source>
        <strain evidence="6">NM7</strain>
    </source>
</reference>
<comment type="caution">
    <text evidence="5">The sequence shown here is derived from an EMBL/GenBank/DDBJ whole genome shotgun (WGS) entry which is preliminary data.</text>
</comment>
<keyword evidence="3" id="KW-0804">Transcription</keyword>
<feature type="domain" description="HTH luxR-type" evidence="4">
    <location>
        <begin position="146"/>
        <end position="211"/>
    </location>
</feature>
<dbReference type="InterPro" id="IPR000792">
    <property type="entry name" value="Tscrpt_reg_LuxR_C"/>
</dbReference>
<dbReference type="Gene3D" id="3.40.50.2300">
    <property type="match status" value="1"/>
</dbReference>
<dbReference type="STRING" id="681398.PJIAN_3367"/>
<accession>A0A161LEI5</accession>
<dbReference type="InterPro" id="IPR016032">
    <property type="entry name" value="Sig_transdc_resp-reg_C-effctor"/>
</dbReference>
<name>A0A161LEI5_9BACT</name>
<dbReference type="RefSeq" id="WP_068703903.1">
    <property type="nucleotide sequence ID" value="NZ_BDCR01000003.1"/>
</dbReference>
<organism evidence="5 6">
    <name type="scientific">Paludibacter jiangxiensis</name>
    <dbReference type="NCBI Taxonomy" id="681398"/>
    <lineage>
        <taxon>Bacteria</taxon>
        <taxon>Pseudomonadati</taxon>
        <taxon>Bacteroidota</taxon>
        <taxon>Bacteroidia</taxon>
        <taxon>Bacteroidales</taxon>
        <taxon>Paludibacteraceae</taxon>
        <taxon>Paludibacter</taxon>
    </lineage>
</organism>
<reference evidence="6" key="1">
    <citation type="submission" date="2016-04" db="EMBL/GenBank/DDBJ databases">
        <title>Draft genome sequence of Paludibacter jiangxiensis strain NM7.</title>
        <authorList>
            <person name="Qiu Y."/>
            <person name="Matsuura N."/>
            <person name="Ohashi A."/>
            <person name="Tourlousse M.D."/>
            <person name="Sekiguchi Y."/>
        </authorList>
    </citation>
    <scope>NUCLEOTIDE SEQUENCE [LARGE SCALE GENOMIC DNA]</scope>
    <source>
        <strain evidence="6">NM7</strain>
    </source>
</reference>
<dbReference type="AlphaFoldDB" id="A0A161LEI5"/>
<keyword evidence="6" id="KW-1185">Reference proteome</keyword>
<keyword evidence="2 5" id="KW-0238">DNA-binding</keyword>
<evidence type="ECO:0000259" key="4">
    <source>
        <dbReference type="PROSITE" id="PS50043"/>
    </source>
</evidence>
<evidence type="ECO:0000313" key="5">
    <source>
        <dbReference type="EMBL" id="GAT63055.1"/>
    </source>
</evidence>
<proteinExistence type="predicted"/>
<dbReference type="PANTHER" id="PTHR44688">
    <property type="entry name" value="DNA-BINDING TRANSCRIPTIONAL ACTIVATOR DEVR_DOSR"/>
    <property type="match status" value="1"/>
</dbReference>
<dbReference type="PROSITE" id="PS50043">
    <property type="entry name" value="HTH_LUXR_2"/>
    <property type="match status" value="1"/>
</dbReference>
<dbReference type="GO" id="GO:0003677">
    <property type="term" value="F:DNA binding"/>
    <property type="evidence" value="ECO:0007669"/>
    <property type="project" value="UniProtKB-KW"/>
</dbReference>
<dbReference type="CDD" id="cd06170">
    <property type="entry name" value="LuxR_C_like"/>
    <property type="match status" value="1"/>
</dbReference>
<dbReference type="GO" id="GO:0006355">
    <property type="term" value="P:regulation of DNA-templated transcription"/>
    <property type="evidence" value="ECO:0007669"/>
    <property type="project" value="InterPro"/>
</dbReference>
<protein>
    <submittedName>
        <fullName evidence="5">DNA-binding response regulator, NarL/FixJ family</fullName>
    </submittedName>
</protein>
<dbReference type="SUPFAM" id="SSF46894">
    <property type="entry name" value="C-terminal effector domain of the bipartite response regulators"/>
    <property type="match status" value="1"/>
</dbReference>
<dbReference type="SMART" id="SM00421">
    <property type="entry name" value="HTH_LUXR"/>
    <property type="match status" value="1"/>
</dbReference>
<dbReference type="EMBL" id="BDCR01000003">
    <property type="protein sequence ID" value="GAT63055.1"/>
    <property type="molecule type" value="Genomic_DNA"/>
</dbReference>
<evidence type="ECO:0000256" key="2">
    <source>
        <dbReference type="ARBA" id="ARBA00023125"/>
    </source>
</evidence>
<dbReference type="PRINTS" id="PR00038">
    <property type="entry name" value="HTHLUXR"/>
</dbReference>
<gene>
    <name evidence="5" type="ORF">PJIAN_3367</name>
</gene>
<dbReference type="SUPFAM" id="SSF52172">
    <property type="entry name" value="CheY-like"/>
    <property type="match status" value="1"/>
</dbReference>
<evidence type="ECO:0000256" key="3">
    <source>
        <dbReference type="ARBA" id="ARBA00023163"/>
    </source>
</evidence>
<dbReference type="Proteomes" id="UP000076586">
    <property type="component" value="Unassembled WGS sequence"/>
</dbReference>